<feature type="signal peptide" evidence="1">
    <location>
        <begin position="1"/>
        <end position="18"/>
    </location>
</feature>
<dbReference type="EMBL" id="FP929120">
    <property type="protein sequence ID" value="CBX94207.1"/>
    <property type="molecule type" value="Genomic_DNA"/>
</dbReference>
<organism evidence="3">
    <name type="scientific">Leptosphaeria maculans (strain JN3 / isolate v23.1.3 / race Av1-4-5-6-7-8)</name>
    <name type="common">Blackleg fungus</name>
    <name type="synonym">Phoma lingam</name>
    <dbReference type="NCBI Taxonomy" id="985895"/>
    <lineage>
        <taxon>Eukaryota</taxon>
        <taxon>Fungi</taxon>
        <taxon>Dikarya</taxon>
        <taxon>Ascomycota</taxon>
        <taxon>Pezizomycotina</taxon>
        <taxon>Dothideomycetes</taxon>
        <taxon>Pleosporomycetidae</taxon>
        <taxon>Pleosporales</taxon>
        <taxon>Pleosporineae</taxon>
        <taxon>Leptosphaeriaceae</taxon>
        <taxon>Plenodomus</taxon>
        <taxon>Plenodomus lingam/Leptosphaeria maculans species complex</taxon>
    </lineage>
</organism>
<dbReference type="PROSITE" id="PS51257">
    <property type="entry name" value="PROKAR_LIPOPROTEIN"/>
    <property type="match status" value="1"/>
</dbReference>
<keyword evidence="1" id="KW-0732">Signal</keyword>
<dbReference type="AlphaFoldDB" id="E4ZS27"/>
<keyword evidence="3" id="KW-1185">Reference proteome</keyword>
<dbReference type="VEuPathDB" id="FungiDB:LEMA_P123590.1"/>
<gene>
    <name evidence="2" type="ORF">LEMA_P123590.1</name>
</gene>
<dbReference type="HOGENOM" id="CLU_1578804_0_0_1"/>
<accession>E4ZS27</accession>
<feature type="chain" id="PRO_5003192096" evidence="1">
    <location>
        <begin position="19"/>
        <end position="169"/>
    </location>
</feature>
<evidence type="ECO:0000313" key="2">
    <source>
        <dbReference type="EMBL" id="CBX94207.1"/>
    </source>
</evidence>
<proteinExistence type="predicted"/>
<protein>
    <submittedName>
        <fullName evidence="2">Predicted protein</fullName>
    </submittedName>
</protein>
<reference evidence="3" key="1">
    <citation type="journal article" date="2011" name="Nat. Commun.">
        <title>Effector diversification within compartments of the Leptosphaeria maculans genome affected by Repeat-Induced Point mutations.</title>
        <authorList>
            <person name="Rouxel T."/>
            <person name="Grandaubert J."/>
            <person name="Hane J.K."/>
            <person name="Hoede C."/>
            <person name="van de Wouw A.P."/>
            <person name="Couloux A."/>
            <person name="Dominguez V."/>
            <person name="Anthouard V."/>
            <person name="Bally P."/>
            <person name="Bourras S."/>
            <person name="Cozijnsen A.J."/>
            <person name="Ciuffetti L.M."/>
            <person name="Degrave A."/>
            <person name="Dilmaghani A."/>
            <person name="Duret L."/>
            <person name="Fudal I."/>
            <person name="Goodwin S.B."/>
            <person name="Gout L."/>
            <person name="Glaser N."/>
            <person name="Linglin J."/>
            <person name="Kema G.H.J."/>
            <person name="Lapalu N."/>
            <person name="Lawrence C.B."/>
            <person name="May K."/>
            <person name="Meyer M."/>
            <person name="Ollivier B."/>
            <person name="Poulain J."/>
            <person name="Schoch C.L."/>
            <person name="Simon A."/>
            <person name="Spatafora J.W."/>
            <person name="Stachowiak A."/>
            <person name="Turgeon B.G."/>
            <person name="Tyler B.M."/>
            <person name="Vincent D."/>
            <person name="Weissenbach J."/>
            <person name="Amselem J."/>
            <person name="Quesneville H."/>
            <person name="Oliver R.P."/>
            <person name="Wincker P."/>
            <person name="Balesdent M.-H."/>
            <person name="Howlett B.J."/>
        </authorList>
    </citation>
    <scope>NUCLEOTIDE SEQUENCE [LARGE SCALE GENOMIC DNA]</scope>
    <source>
        <strain evidence="3">JN3 / isolate v23.1.3 / race Av1-4-5-6-7-8</strain>
    </source>
</reference>
<sequence>MKTFAGLILLCLSSACLAQEISIVSAGLIQWGTLAIVLRSIRNIQTERQYGSAWRSTSVQKQAIHVNSLQAKHTIRLHATRMLYRGVWQGPSGPSPNERYFSGAIEYKRLFLWTMAKVTLRGSVAAEPVPVNSSSSHQIIIVSTTTPADPNPLTLILQIKKLAISKFST</sequence>
<dbReference type="InParanoid" id="E4ZS27"/>
<dbReference type="Proteomes" id="UP000002668">
    <property type="component" value="Genome"/>
</dbReference>
<evidence type="ECO:0000256" key="1">
    <source>
        <dbReference type="SAM" id="SignalP"/>
    </source>
</evidence>
<name>E4ZS27_LEPMJ</name>
<evidence type="ECO:0000313" key="3">
    <source>
        <dbReference type="Proteomes" id="UP000002668"/>
    </source>
</evidence>